<reference evidence="10 11" key="1">
    <citation type="submission" date="2016-05" db="EMBL/GenBank/DDBJ databases">
        <title>Single-cell genome of chain-forming Candidatus Thiomargarita nelsonii and comparison to other large sulfur-oxidizing bacteria.</title>
        <authorList>
            <person name="Winkel M."/>
            <person name="Salman V."/>
            <person name="Woyke T."/>
            <person name="Schulz-Vogt H."/>
            <person name="Richter M."/>
            <person name="Flood B."/>
            <person name="Bailey J."/>
            <person name="Amann R."/>
            <person name="Mussmann M."/>
        </authorList>
    </citation>
    <scope>NUCLEOTIDE SEQUENCE [LARGE SCALE GENOMIC DNA]</scope>
    <source>
        <strain evidence="10 11">THI036</strain>
    </source>
</reference>
<evidence type="ECO:0000256" key="1">
    <source>
        <dbReference type="ARBA" id="ARBA00004141"/>
    </source>
</evidence>
<dbReference type="PATRIC" id="fig|1003181.4.peg.92"/>
<keyword evidence="2" id="KW-0813">Transport</keyword>
<dbReference type="InterPro" id="IPR002524">
    <property type="entry name" value="Cation_efflux"/>
</dbReference>
<accession>A0A0A6RLB8</accession>
<dbReference type="SUPFAM" id="SSF161111">
    <property type="entry name" value="Cation efflux protein transmembrane domain-like"/>
    <property type="match status" value="1"/>
</dbReference>
<dbReference type="Gene3D" id="1.20.1510.10">
    <property type="entry name" value="Cation efflux protein transmembrane domain"/>
    <property type="match status" value="1"/>
</dbReference>
<feature type="transmembrane region" description="Helical" evidence="8">
    <location>
        <begin position="88"/>
        <end position="113"/>
    </location>
</feature>
<dbReference type="Pfam" id="PF01545">
    <property type="entry name" value="Cation_efflux"/>
    <property type="match status" value="1"/>
</dbReference>
<feature type="transmembrane region" description="Helical" evidence="8">
    <location>
        <begin position="190"/>
        <end position="210"/>
    </location>
</feature>
<feature type="domain" description="Cation efflux protein transmembrane" evidence="9">
    <location>
        <begin position="28"/>
        <end position="221"/>
    </location>
</feature>
<keyword evidence="4" id="KW-0862">Zinc</keyword>
<feature type="transmembrane region" description="Helical" evidence="8">
    <location>
        <begin position="125"/>
        <end position="148"/>
    </location>
</feature>
<dbReference type="InterPro" id="IPR027469">
    <property type="entry name" value="Cation_efflux_TMD_sf"/>
</dbReference>
<dbReference type="EMBL" id="LUTY01000112">
    <property type="protein sequence ID" value="OAD23891.1"/>
    <property type="molecule type" value="Genomic_DNA"/>
</dbReference>
<keyword evidence="7 8" id="KW-0472">Membrane</keyword>
<comment type="subcellular location">
    <subcellularLocation>
        <location evidence="1">Membrane</location>
        <topology evidence="1">Multi-pass membrane protein</topology>
    </subcellularLocation>
</comment>
<keyword evidence="6" id="KW-0406">Ion transport</keyword>
<keyword evidence="11" id="KW-1185">Reference proteome</keyword>
<keyword evidence="4" id="KW-0864">Zinc transport</keyword>
<feature type="transmembrane region" description="Helical" evidence="8">
    <location>
        <begin position="29"/>
        <end position="50"/>
    </location>
</feature>
<dbReference type="GO" id="GO:0005385">
    <property type="term" value="F:zinc ion transmembrane transporter activity"/>
    <property type="evidence" value="ECO:0007669"/>
    <property type="project" value="InterPro"/>
</dbReference>
<evidence type="ECO:0000256" key="7">
    <source>
        <dbReference type="ARBA" id="ARBA00023136"/>
    </source>
</evidence>
<feature type="transmembrane region" description="Helical" evidence="8">
    <location>
        <begin position="164"/>
        <end position="184"/>
    </location>
</feature>
<keyword evidence="3 8" id="KW-0812">Transmembrane</keyword>
<dbReference type="AlphaFoldDB" id="A0A0A6RLB8"/>
<evidence type="ECO:0000313" key="11">
    <source>
        <dbReference type="Proteomes" id="UP000076962"/>
    </source>
</evidence>
<protein>
    <submittedName>
        <fullName evidence="10">Metal transporter</fullName>
    </submittedName>
</protein>
<evidence type="ECO:0000256" key="8">
    <source>
        <dbReference type="SAM" id="Phobius"/>
    </source>
</evidence>
<evidence type="ECO:0000256" key="4">
    <source>
        <dbReference type="ARBA" id="ARBA00022906"/>
    </source>
</evidence>
<dbReference type="InterPro" id="IPR058533">
    <property type="entry name" value="Cation_efflux_TM"/>
</dbReference>
<dbReference type="Proteomes" id="UP000076962">
    <property type="component" value="Unassembled WGS sequence"/>
</dbReference>
<dbReference type="NCBIfam" id="TIGR01297">
    <property type="entry name" value="CDF"/>
    <property type="match status" value="1"/>
</dbReference>
<proteinExistence type="predicted"/>
<name>A0A0A6RLB8_9GAMM</name>
<evidence type="ECO:0000256" key="6">
    <source>
        <dbReference type="ARBA" id="ARBA00023065"/>
    </source>
</evidence>
<evidence type="ECO:0000313" key="10">
    <source>
        <dbReference type="EMBL" id="OAD23891.1"/>
    </source>
</evidence>
<dbReference type="PANTHER" id="PTHR45755">
    <property type="match status" value="1"/>
</dbReference>
<organism evidence="10 11">
    <name type="scientific">Candidatus Thiomargarita nelsonii</name>
    <dbReference type="NCBI Taxonomy" id="1003181"/>
    <lineage>
        <taxon>Bacteria</taxon>
        <taxon>Pseudomonadati</taxon>
        <taxon>Pseudomonadota</taxon>
        <taxon>Gammaproteobacteria</taxon>
        <taxon>Thiotrichales</taxon>
        <taxon>Thiotrichaceae</taxon>
        <taxon>Thiomargarita</taxon>
    </lineage>
</organism>
<dbReference type="GO" id="GO:0006882">
    <property type="term" value="P:intracellular zinc ion homeostasis"/>
    <property type="evidence" value="ECO:0007669"/>
    <property type="project" value="InterPro"/>
</dbReference>
<gene>
    <name evidence="10" type="ORF">THIOM_000264</name>
</gene>
<comment type="caution">
    <text evidence="10">The sequence shown here is derived from an EMBL/GenBank/DDBJ whole genome shotgun (WGS) entry which is preliminary data.</text>
</comment>
<dbReference type="PANTHER" id="PTHR45755:SF4">
    <property type="entry name" value="ZINC TRANSPORTER 7"/>
    <property type="match status" value="1"/>
</dbReference>
<evidence type="ECO:0000256" key="2">
    <source>
        <dbReference type="ARBA" id="ARBA00022448"/>
    </source>
</evidence>
<evidence type="ECO:0000256" key="3">
    <source>
        <dbReference type="ARBA" id="ARBA00022692"/>
    </source>
</evidence>
<dbReference type="InterPro" id="IPR045316">
    <property type="entry name" value="Msc2-like"/>
</dbReference>
<keyword evidence="5 8" id="KW-1133">Transmembrane helix</keyword>
<sequence>MHIENLDQWKHSHHYNTDTRQGERNTLRVILLTVVMMIIEITAGLAYGSMALLADGWHMGTHAAALGITAFAYSYARRHANDPRYSFGTGKVGVLGGFTSAVVLALVALLMLVESIQRLLSPEVIHFNQAIAVAVLGLIINLLSAFLLQGHDHSHHHDHNLKAAYLHVLADAMTSVLAIIALLTGKALGWIWMDPMMGIVGAIIISRWAYGLLRDTSKILLDSGVNQKTVSDIRSLIESDSDNKISDIHLWQIGSHQLAAIISIVTHSPKPPDHYKKLLTDFEELAHITVEVNQPH</sequence>
<evidence type="ECO:0000259" key="9">
    <source>
        <dbReference type="Pfam" id="PF01545"/>
    </source>
</evidence>
<feature type="transmembrane region" description="Helical" evidence="8">
    <location>
        <begin position="56"/>
        <end position="76"/>
    </location>
</feature>
<evidence type="ECO:0000256" key="5">
    <source>
        <dbReference type="ARBA" id="ARBA00022989"/>
    </source>
</evidence>
<dbReference type="GO" id="GO:0016020">
    <property type="term" value="C:membrane"/>
    <property type="evidence" value="ECO:0007669"/>
    <property type="project" value="UniProtKB-SubCell"/>
</dbReference>